<dbReference type="GO" id="GO:0008395">
    <property type="term" value="F:steroid hydroxylase activity"/>
    <property type="evidence" value="ECO:0007669"/>
    <property type="project" value="TreeGrafter"/>
</dbReference>
<dbReference type="Proteomes" id="UP000678499">
    <property type="component" value="Unassembled WGS sequence"/>
</dbReference>
<dbReference type="PRINTS" id="PR00463">
    <property type="entry name" value="EP450I"/>
</dbReference>
<evidence type="ECO:0000313" key="12">
    <source>
        <dbReference type="Proteomes" id="UP000678499"/>
    </source>
</evidence>
<dbReference type="InterPro" id="IPR017972">
    <property type="entry name" value="Cyt_P450_CS"/>
</dbReference>
<comment type="similarity">
    <text evidence="1 9">Belongs to the cytochrome P450 family.</text>
</comment>
<name>A0A7R9C1J1_9CRUS</name>
<keyword evidence="2 8" id="KW-0349">Heme</keyword>
<dbReference type="InterPro" id="IPR050705">
    <property type="entry name" value="Cytochrome_P450_3A"/>
</dbReference>
<reference evidence="11" key="1">
    <citation type="submission" date="2020-11" db="EMBL/GenBank/DDBJ databases">
        <authorList>
            <person name="Tran Van P."/>
        </authorList>
    </citation>
    <scope>NUCLEOTIDE SEQUENCE</scope>
</reference>
<keyword evidence="10" id="KW-0472">Membrane</keyword>
<evidence type="ECO:0000256" key="2">
    <source>
        <dbReference type="ARBA" id="ARBA00022617"/>
    </source>
</evidence>
<dbReference type="AlphaFoldDB" id="A0A7R9C1J1"/>
<keyword evidence="10" id="KW-0812">Transmembrane</keyword>
<keyword evidence="4 9" id="KW-0560">Oxidoreductase</keyword>
<evidence type="ECO:0000256" key="3">
    <source>
        <dbReference type="ARBA" id="ARBA00022723"/>
    </source>
</evidence>
<proteinExistence type="inferred from homology"/>
<dbReference type="GO" id="GO:0020037">
    <property type="term" value="F:heme binding"/>
    <property type="evidence" value="ECO:0007669"/>
    <property type="project" value="InterPro"/>
</dbReference>
<organism evidence="11">
    <name type="scientific">Notodromas monacha</name>
    <dbReference type="NCBI Taxonomy" id="399045"/>
    <lineage>
        <taxon>Eukaryota</taxon>
        <taxon>Metazoa</taxon>
        <taxon>Ecdysozoa</taxon>
        <taxon>Arthropoda</taxon>
        <taxon>Crustacea</taxon>
        <taxon>Oligostraca</taxon>
        <taxon>Ostracoda</taxon>
        <taxon>Podocopa</taxon>
        <taxon>Podocopida</taxon>
        <taxon>Cypridocopina</taxon>
        <taxon>Cypridoidea</taxon>
        <taxon>Cyprididae</taxon>
        <taxon>Notodromas</taxon>
    </lineage>
</organism>
<feature type="binding site" description="axial binding residue" evidence="8">
    <location>
        <position position="416"/>
    </location>
    <ligand>
        <name>heme</name>
        <dbReference type="ChEBI" id="CHEBI:30413"/>
    </ligand>
    <ligandPart>
        <name>Fe</name>
        <dbReference type="ChEBI" id="CHEBI:18248"/>
    </ligandPart>
</feature>
<keyword evidence="3 8" id="KW-0479">Metal-binding</keyword>
<keyword evidence="10" id="KW-1133">Transmembrane helix</keyword>
<evidence type="ECO:0000256" key="10">
    <source>
        <dbReference type="SAM" id="Phobius"/>
    </source>
</evidence>
<dbReference type="PANTHER" id="PTHR24302:SF15">
    <property type="entry name" value="FATTY-ACID PEROXYGENASE"/>
    <property type="match status" value="1"/>
</dbReference>
<sequence length="473" mass="54184">MEILGFEVPLWTILLTVFGIWLYKFLYSGFDVFAKRGIRTVKPIYPFVGNLWGIWKKDIRKWQEENVRRYGKFFGFYDGKTPLLYVSDPEVIKEIFVKKFDCFADHKLFSFGLDQNKYIRKFLFVINGEGWKEARSAVTPAFSSGKIKKMSSIMVECCDRMVESSRSVTKGSGIIELKDFFGKVTLDVIARCAFGTKLDNLDDPNNPFAVNSAKAFRPSLFDSGWSLIPELFPWTQIFGLEALISRDSIEFFVKTVEEVIKSRKADGSIGKRGDFLDVLLEEAEAEKANRAKDPNAKIVLDEEVLISQCVTFFAAGYDTVGTQLAMAGHYLALYPECQEKLHEELKIERGCTKSCEIKGLKFERGDTVVFPMWTIHHTEEYHPDPNTFDPERFAPENKSKLVPYTYFPFGQGPRICIGMRFASEQSKLSLGHLILSFKLSRCSKTSHPPKYEGNRIISMPKDLFVKIEERVEE</sequence>
<evidence type="ECO:0008006" key="13">
    <source>
        <dbReference type="Google" id="ProtNLM"/>
    </source>
</evidence>
<dbReference type="SUPFAM" id="SSF48264">
    <property type="entry name" value="Cytochrome P450"/>
    <property type="match status" value="1"/>
</dbReference>
<evidence type="ECO:0000256" key="4">
    <source>
        <dbReference type="ARBA" id="ARBA00023002"/>
    </source>
</evidence>
<dbReference type="EMBL" id="OA889494">
    <property type="protein sequence ID" value="CAD7284248.1"/>
    <property type="molecule type" value="Genomic_DNA"/>
</dbReference>
<dbReference type="EMBL" id="CAJPEX010007457">
    <property type="protein sequence ID" value="CAG0924400.1"/>
    <property type="molecule type" value="Genomic_DNA"/>
</dbReference>
<dbReference type="OrthoDB" id="2789670at2759"/>
<gene>
    <name evidence="11" type="ORF">NMOB1V02_LOCUS11855</name>
</gene>
<dbReference type="PROSITE" id="PS00086">
    <property type="entry name" value="CYTOCHROME_P450"/>
    <property type="match status" value="1"/>
</dbReference>
<dbReference type="GO" id="GO:0016705">
    <property type="term" value="F:oxidoreductase activity, acting on paired donors, with incorporation or reduction of molecular oxygen"/>
    <property type="evidence" value="ECO:0007669"/>
    <property type="project" value="InterPro"/>
</dbReference>
<dbReference type="PANTHER" id="PTHR24302">
    <property type="entry name" value="CYTOCHROME P450 FAMILY 3"/>
    <property type="match status" value="1"/>
</dbReference>
<evidence type="ECO:0000313" key="11">
    <source>
        <dbReference type="EMBL" id="CAD7284248.1"/>
    </source>
</evidence>
<accession>A0A7R9C1J1</accession>
<evidence type="ECO:0000256" key="5">
    <source>
        <dbReference type="ARBA" id="ARBA00023004"/>
    </source>
</evidence>
<comment type="cofactor">
    <cofactor evidence="8">
        <name>heme</name>
        <dbReference type="ChEBI" id="CHEBI:30413"/>
    </cofactor>
</comment>
<dbReference type="Gene3D" id="1.10.630.10">
    <property type="entry name" value="Cytochrome P450"/>
    <property type="match status" value="1"/>
</dbReference>
<evidence type="ECO:0000256" key="6">
    <source>
        <dbReference type="ARBA" id="ARBA00023033"/>
    </source>
</evidence>
<evidence type="ECO:0000256" key="1">
    <source>
        <dbReference type="ARBA" id="ARBA00010617"/>
    </source>
</evidence>
<dbReference type="InterPro" id="IPR001128">
    <property type="entry name" value="Cyt_P450"/>
</dbReference>
<dbReference type="InterPro" id="IPR036396">
    <property type="entry name" value="Cyt_P450_sf"/>
</dbReference>
<keyword evidence="6 9" id="KW-0503">Monooxygenase</keyword>
<keyword evidence="12" id="KW-1185">Reference proteome</keyword>
<dbReference type="GO" id="GO:0005506">
    <property type="term" value="F:iron ion binding"/>
    <property type="evidence" value="ECO:0007669"/>
    <property type="project" value="InterPro"/>
</dbReference>
<evidence type="ECO:0000256" key="8">
    <source>
        <dbReference type="PIRSR" id="PIRSR602401-1"/>
    </source>
</evidence>
<evidence type="ECO:0000256" key="7">
    <source>
        <dbReference type="ARBA" id="ARBA00043906"/>
    </source>
</evidence>
<comment type="function">
    <text evidence="7">Cytochromes P450 are a group of heme-thiolate monooxygenases. They oxidize a variety of structurally unrelated compounds, including steroids, fatty acids, and xenobiotics.</text>
</comment>
<feature type="transmembrane region" description="Helical" evidence="10">
    <location>
        <begin position="6"/>
        <end position="26"/>
    </location>
</feature>
<protein>
    <recommendedName>
        <fullName evidence="13">Cytochrome P450</fullName>
    </recommendedName>
</protein>
<dbReference type="InterPro" id="IPR002401">
    <property type="entry name" value="Cyt_P450_E_grp-I"/>
</dbReference>
<keyword evidence="5 8" id="KW-0408">Iron</keyword>
<evidence type="ECO:0000256" key="9">
    <source>
        <dbReference type="RuleBase" id="RU000461"/>
    </source>
</evidence>
<dbReference type="Pfam" id="PF00067">
    <property type="entry name" value="p450"/>
    <property type="match status" value="2"/>
</dbReference>